<proteinExistence type="predicted"/>
<keyword evidence="2" id="KW-0472">Membrane</keyword>
<reference evidence="3 4" key="2">
    <citation type="submission" date="2020-02" db="EMBL/GenBank/DDBJ databases">
        <title>Erythrobacter dongmakensis sp. nov., isolated from a tidal mudflat.</title>
        <authorList>
            <person name="Kim I.S."/>
        </authorList>
    </citation>
    <scope>NUCLEOTIDE SEQUENCE [LARGE SCALE GENOMIC DNA]</scope>
    <source>
        <strain evidence="3 4">GH3-10</strain>
    </source>
</reference>
<dbReference type="AlphaFoldDB" id="A0A844XGI3"/>
<dbReference type="Pfam" id="PF06055">
    <property type="entry name" value="ExoD"/>
    <property type="match status" value="1"/>
</dbReference>
<dbReference type="RefSeq" id="WP_160486363.1">
    <property type="nucleotide sequence ID" value="NZ_WUBR01000003.1"/>
</dbReference>
<feature type="region of interest" description="Disordered" evidence="1">
    <location>
        <begin position="218"/>
        <end position="281"/>
    </location>
</feature>
<keyword evidence="2" id="KW-0812">Transmembrane</keyword>
<feature type="compositionally biased region" description="Low complexity" evidence="1">
    <location>
        <begin position="266"/>
        <end position="281"/>
    </location>
</feature>
<feature type="compositionally biased region" description="Basic and acidic residues" evidence="1">
    <location>
        <begin position="218"/>
        <end position="265"/>
    </location>
</feature>
<protein>
    <submittedName>
        <fullName evidence="3">Exopolysaccharide biosynthesis protein</fullName>
    </submittedName>
</protein>
<accession>A0A844XGI3</accession>
<reference evidence="3 4" key="1">
    <citation type="submission" date="2019-12" db="EMBL/GenBank/DDBJ databases">
        <authorList>
            <person name="Lee S.D."/>
        </authorList>
    </citation>
    <scope>NUCLEOTIDE SEQUENCE [LARGE SCALE GENOMIC DNA]</scope>
    <source>
        <strain evidence="3 4">GH3-10</strain>
    </source>
</reference>
<evidence type="ECO:0000256" key="2">
    <source>
        <dbReference type="SAM" id="Phobius"/>
    </source>
</evidence>
<sequence length="281" mass="29284">MATTPHSVGDILDCLDELAQENDAVSVGQVSRAFGSRTFGPAIMVPALLELTPVGAIPGVPTFLAVVIALVAVQKMAGRQSLWIPGILADRRVSAKKLDKATNKLRGLGRFMDRHFHRRLKVMTRAPFAQIAAGIVVLLCATVPFLEVLPFASSVPMLTIAGIGLAVLARDGVLMLVAISVSAAAMGALGYDYWDGGLSDTEAVDGLVDQRDIDNAKAEAESAGREAKSAAEDTERAVEQIGEDTERAVEETAKKAGDAVKKAGDEAASAADEATSGSSGE</sequence>
<dbReference type="Proteomes" id="UP000461409">
    <property type="component" value="Unassembled WGS sequence"/>
</dbReference>
<feature type="transmembrane region" description="Helical" evidence="2">
    <location>
        <begin position="122"/>
        <end position="145"/>
    </location>
</feature>
<dbReference type="EMBL" id="WUBR01000003">
    <property type="protein sequence ID" value="MWV28688.1"/>
    <property type="molecule type" value="Genomic_DNA"/>
</dbReference>
<comment type="caution">
    <text evidence="3">The sequence shown here is derived from an EMBL/GenBank/DDBJ whole genome shotgun (WGS) entry which is preliminary data.</text>
</comment>
<feature type="transmembrane region" description="Helical" evidence="2">
    <location>
        <begin position="54"/>
        <end position="73"/>
    </location>
</feature>
<dbReference type="InterPro" id="IPR010331">
    <property type="entry name" value="ExoD"/>
</dbReference>
<dbReference type="PANTHER" id="PTHR41795">
    <property type="entry name" value="EXOPOLYSACCHARIDE SYNTHESIS PROTEIN"/>
    <property type="match status" value="1"/>
</dbReference>
<evidence type="ECO:0000313" key="3">
    <source>
        <dbReference type="EMBL" id="MWV28688.1"/>
    </source>
</evidence>
<gene>
    <name evidence="3" type="ORF">GRF63_12300</name>
</gene>
<organism evidence="3 4">
    <name type="scientific">Aurantiacibacter rhizosphaerae</name>
    <dbReference type="NCBI Taxonomy" id="2691582"/>
    <lineage>
        <taxon>Bacteria</taxon>
        <taxon>Pseudomonadati</taxon>
        <taxon>Pseudomonadota</taxon>
        <taxon>Alphaproteobacteria</taxon>
        <taxon>Sphingomonadales</taxon>
        <taxon>Erythrobacteraceae</taxon>
        <taxon>Aurantiacibacter</taxon>
    </lineage>
</organism>
<keyword evidence="2" id="KW-1133">Transmembrane helix</keyword>
<evidence type="ECO:0000256" key="1">
    <source>
        <dbReference type="SAM" id="MobiDB-lite"/>
    </source>
</evidence>
<keyword evidence="4" id="KW-1185">Reference proteome</keyword>
<name>A0A844XGI3_9SPHN</name>
<dbReference type="PANTHER" id="PTHR41795:SF1">
    <property type="entry name" value="EXOPOLYSACCHARIDE SYNTHESIS PROTEIN"/>
    <property type="match status" value="1"/>
</dbReference>
<evidence type="ECO:0000313" key="4">
    <source>
        <dbReference type="Proteomes" id="UP000461409"/>
    </source>
</evidence>